<sequence>MENVCPGDARIVEPRPSQTFDRGTGDRNARGNSAVPAERIQRFVQRFNGTITELDRALKFGHKPVTVWLTGLSGAGKSTIAFHLERELMSMGHACYVLDGDNVRHGLTSDLGFSKEDRRENIRRVAHVAQLMNDAGLIVIAALISPMRDDRAMARDIIGRERFVETYLSASANDCAKRDPKGLYAKAHAGTLGSFTGVSAPYESPENPDLLIDTAVQTEMASVSHVLDHLCAHFLLAR</sequence>
<feature type="binding site" evidence="6">
    <location>
        <begin position="71"/>
        <end position="78"/>
    </location>
    <ligand>
        <name>ATP</name>
        <dbReference type="ChEBI" id="CHEBI:30616"/>
    </ligand>
</feature>
<dbReference type="PANTHER" id="PTHR42700:SF1">
    <property type="entry name" value="SULFATE ADENYLYLTRANSFERASE"/>
    <property type="match status" value="1"/>
</dbReference>
<keyword evidence="6" id="KW-0597">Phosphoprotein</keyword>
<dbReference type="GO" id="GO:0010134">
    <property type="term" value="P:sulfate assimilation via adenylyl sulfate reduction"/>
    <property type="evidence" value="ECO:0007669"/>
    <property type="project" value="TreeGrafter"/>
</dbReference>
<accession>A0A1H7DRS8</accession>
<comment type="pathway">
    <text evidence="6 7">Sulfur metabolism; hydrogen sulfide biosynthesis; sulfite from sulfate: step 2/3.</text>
</comment>
<evidence type="ECO:0000256" key="8">
    <source>
        <dbReference type="SAM" id="MobiDB-lite"/>
    </source>
</evidence>
<protein>
    <recommendedName>
        <fullName evidence="2 6">Adenylyl-sulfate kinase</fullName>
        <ecNumber evidence="2 6">2.7.1.25</ecNumber>
    </recommendedName>
    <alternativeName>
        <fullName evidence="6">APS kinase</fullName>
    </alternativeName>
    <alternativeName>
        <fullName evidence="6">ATP adenosine-5'-phosphosulfate 3'-phosphotransferase</fullName>
    </alternativeName>
    <alternativeName>
        <fullName evidence="6">Adenosine-5'-phosphosulfate kinase</fullName>
    </alternativeName>
</protein>
<dbReference type="STRING" id="667676.SAMN05192539_103111"/>
<dbReference type="CDD" id="cd02027">
    <property type="entry name" value="APSK"/>
    <property type="match status" value="1"/>
</dbReference>
<evidence type="ECO:0000256" key="1">
    <source>
        <dbReference type="ARBA" id="ARBA00001823"/>
    </source>
</evidence>
<dbReference type="InterPro" id="IPR002891">
    <property type="entry name" value="APS"/>
</dbReference>
<keyword evidence="4 6" id="KW-0547">Nucleotide-binding</keyword>
<proteinExistence type="inferred from homology"/>
<dbReference type="EMBL" id="FNYE01000031">
    <property type="protein sequence ID" value="SEK01990.1"/>
    <property type="molecule type" value="Genomic_DNA"/>
</dbReference>
<dbReference type="GO" id="GO:0005737">
    <property type="term" value="C:cytoplasm"/>
    <property type="evidence" value="ECO:0007669"/>
    <property type="project" value="TreeGrafter"/>
</dbReference>
<evidence type="ECO:0000313" key="11">
    <source>
        <dbReference type="Proteomes" id="UP000198866"/>
    </source>
</evidence>
<dbReference type="AlphaFoldDB" id="A0A1H7DRS8"/>
<dbReference type="GO" id="GO:0019379">
    <property type="term" value="P:sulfate assimilation, phosphoadenylyl sulfate reduction by phosphoadenylyl-sulfate reductase (thioredoxin)"/>
    <property type="evidence" value="ECO:0007669"/>
    <property type="project" value="TreeGrafter"/>
</dbReference>
<keyword evidence="6 7" id="KW-0418">Kinase</keyword>
<evidence type="ECO:0000256" key="3">
    <source>
        <dbReference type="ARBA" id="ARBA00022679"/>
    </source>
</evidence>
<dbReference type="Gene3D" id="3.40.50.300">
    <property type="entry name" value="P-loop containing nucleotide triphosphate hydrolases"/>
    <property type="match status" value="1"/>
</dbReference>
<dbReference type="EC" id="2.7.1.25" evidence="2 6"/>
<evidence type="ECO:0000256" key="2">
    <source>
        <dbReference type="ARBA" id="ARBA00012121"/>
    </source>
</evidence>
<comment type="function">
    <text evidence="6 7">Catalyzes the synthesis of activated sulfate.</text>
</comment>
<dbReference type="GO" id="GO:0004020">
    <property type="term" value="F:adenylylsulfate kinase activity"/>
    <property type="evidence" value="ECO:0007669"/>
    <property type="project" value="UniProtKB-UniRule"/>
</dbReference>
<dbReference type="HAMAP" id="MF_00065">
    <property type="entry name" value="Adenylyl_sulf_kinase"/>
    <property type="match status" value="1"/>
</dbReference>
<evidence type="ECO:0000256" key="7">
    <source>
        <dbReference type="RuleBase" id="RU004347"/>
    </source>
</evidence>
<dbReference type="Pfam" id="PF01583">
    <property type="entry name" value="APS_kinase"/>
    <property type="match status" value="1"/>
</dbReference>
<keyword evidence="5 6" id="KW-0067">ATP-binding</keyword>
<gene>
    <name evidence="6" type="primary">cysC</name>
    <name evidence="10" type="ORF">SAMN05192539_103111</name>
</gene>
<evidence type="ECO:0000256" key="6">
    <source>
        <dbReference type="HAMAP-Rule" id="MF_00065"/>
    </source>
</evidence>
<dbReference type="Proteomes" id="UP000198866">
    <property type="component" value="Unassembled WGS sequence"/>
</dbReference>
<dbReference type="InterPro" id="IPR059117">
    <property type="entry name" value="APS_kinase_dom"/>
</dbReference>
<comment type="catalytic activity">
    <reaction evidence="1 6 7">
        <text>adenosine 5'-phosphosulfate + ATP = 3'-phosphoadenylyl sulfate + ADP + H(+)</text>
        <dbReference type="Rhea" id="RHEA:24152"/>
        <dbReference type="ChEBI" id="CHEBI:15378"/>
        <dbReference type="ChEBI" id="CHEBI:30616"/>
        <dbReference type="ChEBI" id="CHEBI:58243"/>
        <dbReference type="ChEBI" id="CHEBI:58339"/>
        <dbReference type="ChEBI" id="CHEBI:456216"/>
        <dbReference type="EC" id="2.7.1.25"/>
    </reaction>
</comment>
<keyword evidence="3 6" id="KW-0808">Transferase</keyword>
<reference evidence="11" key="1">
    <citation type="submission" date="2016-10" db="EMBL/GenBank/DDBJ databases">
        <authorList>
            <person name="Varghese N."/>
            <person name="Submissions S."/>
        </authorList>
    </citation>
    <scope>NUCLEOTIDE SEQUENCE [LARGE SCALE GENOMIC DNA]</scope>
    <source>
        <strain evidence="11">LMG 26031</strain>
    </source>
</reference>
<dbReference type="InterPro" id="IPR027417">
    <property type="entry name" value="P-loop_NTPase"/>
</dbReference>
<dbReference type="SUPFAM" id="SSF52540">
    <property type="entry name" value="P-loop containing nucleoside triphosphate hydrolases"/>
    <property type="match status" value="1"/>
</dbReference>
<dbReference type="GO" id="GO:0005524">
    <property type="term" value="F:ATP binding"/>
    <property type="evidence" value="ECO:0007669"/>
    <property type="project" value="UniProtKB-UniRule"/>
</dbReference>
<feature type="region of interest" description="Disordered" evidence="8">
    <location>
        <begin position="1"/>
        <end position="33"/>
    </location>
</feature>
<organism evidence="10 11">
    <name type="scientific">Paraburkholderia diazotrophica</name>
    <dbReference type="NCBI Taxonomy" id="667676"/>
    <lineage>
        <taxon>Bacteria</taxon>
        <taxon>Pseudomonadati</taxon>
        <taxon>Pseudomonadota</taxon>
        <taxon>Betaproteobacteria</taxon>
        <taxon>Burkholderiales</taxon>
        <taxon>Burkholderiaceae</taxon>
        <taxon>Paraburkholderia</taxon>
    </lineage>
</organism>
<comment type="similarity">
    <text evidence="6 7">Belongs to the APS kinase family.</text>
</comment>
<feature type="domain" description="APS kinase" evidence="9">
    <location>
        <begin position="64"/>
        <end position="213"/>
    </location>
</feature>
<dbReference type="NCBIfam" id="NF003013">
    <property type="entry name" value="PRK03846.1"/>
    <property type="match status" value="1"/>
</dbReference>
<feature type="active site" description="Phosphoserine intermediate" evidence="6">
    <location>
        <position position="145"/>
    </location>
</feature>
<evidence type="ECO:0000313" key="10">
    <source>
        <dbReference type="EMBL" id="SEK01990.1"/>
    </source>
</evidence>
<evidence type="ECO:0000259" key="9">
    <source>
        <dbReference type="Pfam" id="PF01583"/>
    </source>
</evidence>
<evidence type="ECO:0000256" key="5">
    <source>
        <dbReference type="ARBA" id="ARBA00022840"/>
    </source>
</evidence>
<dbReference type="PANTHER" id="PTHR42700">
    <property type="entry name" value="SULFATE ADENYLYLTRANSFERASE"/>
    <property type="match status" value="1"/>
</dbReference>
<keyword evidence="11" id="KW-1185">Reference proteome</keyword>
<dbReference type="NCBIfam" id="TIGR00455">
    <property type="entry name" value="apsK"/>
    <property type="match status" value="1"/>
</dbReference>
<dbReference type="GO" id="GO:0004781">
    <property type="term" value="F:sulfate adenylyltransferase (ATP) activity"/>
    <property type="evidence" value="ECO:0007669"/>
    <property type="project" value="TreeGrafter"/>
</dbReference>
<dbReference type="GO" id="GO:0070814">
    <property type="term" value="P:hydrogen sulfide biosynthetic process"/>
    <property type="evidence" value="ECO:0007669"/>
    <property type="project" value="UniProtKB-UniRule"/>
</dbReference>
<name>A0A1H7DRS8_9BURK</name>
<dbReference type="UniPathway" id="UPA00140">
    <property type="reaction ID" value="UER00205"/>
</dbReference>
<evidence type="ECO:0000256" key="4">
    <source>
        <dbReference type="ARBA" id="ARBA00022741"/>
    </source>
</evidence>
<dbReference type="InterPro" id="IPR050512">
    <property type="entry name" value="Sulf_AdTrans/APS_kinase"/>
</dbReference>